<dbReference type="GO" id="GO:0016491">
    <property type="term" value="F:oxidoreductase activity"/>
    <property type="evidence" value="ECO:0007669"/>
    <property type="project" value="UniProtKB-KW"/>
</dbReference>
<keyword evidence="5" id="KW-0812">Transmembrane</keyword>
<evidence type="ECO:0000313" key="10">
    <source>
        <dbReference type="Proteomes" id="UP001152049"/>
    </source>
</evidence>
<dbReference type="SUPFAM" id="SSF49503">
    <property type="entry name" value="Cupredoxins"/>
    <property type="match status" value="3"/>
</dbReference>
<feature type="transmembrane region" description="Helical" evidence="5">
    <location>
        <begin position="52"/>
        <end position="71"/>
    </location>
</feature>
<keyword evidence="5" id="KW-0472">Membrane</keyword>
<dbReference type="Pfam" id="PF07732">
    <property type="entry name" value="Cu-oxidase_3"/>
    <property type="match status" value="1"/>
</dbReference>
<protein>
    <recommendedName>
        <fullName evidence="11">Multicopper oxidase</fullName>
    </recommendedName>
</protein>
<keyword evidence="3" id="KW-0560">Oxidoreductase</keyword>
<dbReference type="Gene3D" id="2.60.40.420">
    <property type="entry name" value="Cupredoxins - blue copper proteins"/>
    <property type="match status" value="3"/>
</dbReference>
<evidence type="ECO:0000259" key="8">
    <source>
        <dbReference type="Pfam" id="PF07732"/>
    </source>
</evidence>
<evidence type="ECO:0000256" key="4">
    <source>
        <dbReference type="ARBA" id="ARBA00023008"/>
    </source>
</evidence>
<keyword evidence="10" id="KW-1185">Reference proteome</keyword>
<reference evidence="9" key="1">
    <citation type="submission" date="2022-09" db="EMBL/GenBank/DDBJ databases">
        <title>Fusarium specimens isolated from Avocado Roots.</title>
        <authorList>
            <person name="Stajich J."/>
            <person name="Roper C."/>
            <person name="Heimlech-Rivalta G."/>
        </authorList>
    </citation>
    <scope>NUCLEOTIDE SEQUENCE</scope>
    <source>
        <strain evidence="9">CF00136</strain>
    </source>
</reference>
<comment type="caution">
    <text evidence="9">The sequence shown here is derived from an EMBL/GenBank/DDBJ whole genome shotgun (WGS) entry which is preliminary data.</text>
</comment>
<evidence type="ECO:0000259" key="6">
    <source>
        <dbReference type="Pfam" id="PF00394"/>
    </source>
</evidence>
<evidence type="ECO:0008006" key="11">
    <source>
        <dbReference type="Google" id="ProtNLM"/>
    </source>
</evidence>
<feature type="domain" description="Plastocyanin-like" evidence="8">
    <location>
        <begin position="73"/>
        <end position="172"/>
    </location>
</feature>
<dbReference type="Proteomes" id="UP001152049">
    <property type="component" value="Unassembled WGS sequence"/>
</dbReference>
<dbReference type="PANTHER" id="PTHR11709">
    <property type="entry name" value="MULTI-COPPER OXIDASE"/>
    <property type="match status" value="1"/>
</dbReference>
<gene>
    <name evidence="9" type="ORF">NW762_010461</name>
</gene>
<accession>A0A9W8RSU6</accession>
<dbReference type="InterPro" id="IPR001117">
    <property type="entry name" value="Cu-oxidase_2nd"/>
</dbReference>
<evidence type="ECO:0000256" key="3">
    <source>
        <dbReference type="ARBA" id="ARBA00023002"/>
    </source>
</evidence>
<dbReference type="GO" id="GO:0005507">
    <property type="term" value="F:copper ion binding"/>
    <property type="evidence" value="ECO:0007669"/>
    <property type="project" value="InterPro"/>
</dbReference>
<dbReference type="InterPro" id="IPR045087">
    <property type="entry name" value="Cu-oxidase_fam"/>
</dbReference>
<dbReference type="CDD" id="cd04206">
    <property type="entry name" value="CuRO_1_LCC_like"/>
    <property type="match status" value="1"/>
</dbReference>
<sequence length="515" mass="57210">MVAHDEEAHALLDEFELANESVKAGDNSASSSAFLESQPRSKTHRVKRPCRMGFIATLIVVTLLFAIKVIVSLTSDEFPGPTIETRSGDRLEVHVHNGLQEDGVSLHWHGLRMKDQNLMDGAVGLTQCPVPAGTSFIYNFTIGDDERGTFWWHSHSDVQRADGLWGGLIVHSLEETSPPQEDYLIMVGDWFHRNQTEVLAWYADASSRGNEPVPDSLLLNGRGRFNCSMAVPARPVVCTQVATNDLSPLFKSSDSKTTRLRVVNTGSISGFTMKIDEATMQPLRVDGGFDVMSGTTESVGILYPGERVDLDVKWKRNFLGSRRLTISMDDENFGYPNPALNPIQTFPVFDDDVDGSDLEQAQQDLKPSATQILDSQNLKAATRISEIPAKAEQTFVLYAKTEKLAHMDYEPVGFINHTSWKPQSPPLLAQNRSSWDANQMIPFIKMSPGKPTRVDIIINNLDDGAHPFHLHGHSFYVLSSYKEEGRGGWGSYNPYSGRDSPNGLDLDFPLRKDTC</sequence>
<feature type="domain" description="Plastocyanin-like" evidence="7">
    <location>
        <begin position="450"/>
        <end position="493"/>
    </location>
</feature>
<name>A0A9W8RSU6_9HYPO</name>
<dbReference type="OrthoDB" id="2121828at2759"/>
<evidence type="ECO:0000259" key="7">
    <source>
        <dbReference type="Pfam" id="PF07731"/>
    </source>
</evidence>
<keyword evidence="4" id="KW-0186">Copper</keyword>
<evidence type="ECO:0000256" key="5">
    <source>
        <dbReference type="SAM" id="Phobius"/>
    </source>
</evidence>
<evidence type="ECO:0000256" key="2">
    <source>
        <dbReference type="ARBA" id="ARBA00022723"/>
    </source>
</evidence>
<comment type="similarity">
    <text evidence="1">Belongs to the multicopper oxidase family.</text>
</comment>
<organism evidence="9 10">
    <name type="scientific">Fusarium torreyae</name>
    <dbReference type="NCBI Taxonomy" id="1237075"/>
    <lineage>
        <taxon>Eukaryota</taxon>
        <taxon>Fungi</taxon>
        <taxon>Dikarya</taxon>
        <taxon>Ascomycota</taxon>
        <taxon>Pezizomycotina</taxon>
        <taxon>Sordariomycetes</taxon>
        <taxon>Hypocreomycetidae</taxon>
        <taxon>Hypocreales</taxon>
        <taxon>Nectriaceae</taxon>
        <taxon>Fusarium</taxon>
    </lineage>
</organism>
<dbReference type="InterPro" id="IPR008972">
    <property type="entry name" value="Cupredoxin"/>
</dbReference>
<evidence type="ECO:0000256" key="1">
    <source>
        <dbReference type="ARBA" id="ARBA00010609"/>
    </source>
</evidence>
<proteinExistence type="inferred from homology"/>
<dbReference type="Pfam" id="PF07731">
    <property type="entry name" value="Cu-oxidase_2"/>
    <property type="match status" value="1"/>
</dbReference>
<dbReference type="EMBL" id="JAOQAZ010000024">
    <property type="protein sequence ID" value="KAJ4253306.1"/>
    <property type="molecule type" value="Genomic_DNA"/>
</dbReference>
<dbReference type="PANTHER" id="PTHR11709:SF394">
    <property type="entry name" value="FI03373P-RELATED"/>
    <property type="match status" value="1"/>
</dbReference>
<dbReference type="AlphaFoldDB" id="A0A9W8RSU6"/>
<dbReference type="InterPro" id="IPR011706">
    <property type="entry name" value="Cu-oxidase_C"/>
</dbReference>
<dbReference type="InterPro" id="IPR033138">
    <property type="entry name" value="Cu_oxidase_CS"/>
</dbReference>
<dbReference type="PROSITE" id="PS00079">
    <property type="entry name" value="MULTICOPPER_OXIDASE1"/>
    <property type="match status" value="1"/>
</dbReference>
<dbReference type="Pfam" id="PF00394">
    <property type="entry name" value="Cu-oxidase"/>
    <property type="match status" value="1"/>
</dbReference>
<evidence type="ECO:0000313" key="9">
    <source>
        <dbReference type="EMBL" id="KAJ4253306.1"/>
    </source>
</evidence>
<feature type="domain" description="Plastocyanin-like" evidence="6">
    <location>
        <begin position="181"/>
        <end position="312"/>
    </location>
</feature>
<dbReference type="InterPro" id="IPR011707">
    <property type="entry name" value="Cu-oxidase-like_N"/>
</dbReference>
<keyword evidence="2" id="KW-0479">Metal-binding</keyword>
<keyword evidence="5" id="KW-1133">Transmembrane helix</keyword>
<dbReference type="CDD" id="cd04205">
    <property type="entry name" value="CuRO_2_LCC_like"/>
    <property type="match status" value="1"/>
</dbReference>